<dbReference type="KEGG" id="cyt:cce_1909"/>
<protein>
    <submittedName>
        <fullName evidence="1">Uncharacterized protein</fullName>
    </submittedName>
</protein>
<dbReference type="AlphaFoldDB" id="B1X0H0"/>
<evidence type="ECO:0000313" key="1">
    <source>
        <dbReference type="EMBL" id="ACB51259.1"/>
    </source>
</evidence>
<proteinExistence type="predicted"/>
<evidence type="ECO:0000313" key="2">
    <source>
        <dbReference type="Proteomes" id="UP000001203"/>
    </source>
</evidence>
<name>B1X0H0_CROS5</name>
<dbReference type="HOGENOM" id="CLU_3078965_0_0_3"/>
<dbReference type="EMBL" id="CP000806">
    <property type="protein sequence ID" value="ACB51259.1"/>
    <property type="molecule type" value="Genomic_DNA"/>
</dbReference>
<sequence length="52" mass="5839">MLKLIVAQSAANLVDNLLLKYELRSLLAIQMPQLQGYQTANVLAQYESFLTV</sequence>
<reference evidence="1 2" key="1">
    <citation type="journal article" date="2008" name="Proc. Natl. Acad. Sci. U.S.A.">
        <title>The genome of Cyanothece 51142, a unicellular diazotrophic cyanobacterium important in the marine nitrogen cycle.</title>
        <authorList>
            <person name="Welsh E.A."/>
            <person name="Liberton M."/>
            <person name="Stoeckel J."/>
            <person name="Loh T."/>
            <person name="Elvitigala T."/>
            <person name="Wang C."/>
            <person name="Wollam A."/>
            <person name="Fulton R.S."/>
            <person name="Clifton S.W."/>
            <person name="Jacobs J.M."/>
            <person name="Aurora R."/>
            <person name="Ghosh B.K."/>
            <person name="Sherman L.A."/>
            <person name="Smith R.D."/>
            <person name="Wilson R.K."/>
            <person name="Pakrasi H.B."/>
        </authorList>
    </citation>
    <scope>NUCLEOTIDE SEQUENCE [LARGE SCALE GENOMIC DNA]</scope>
    <source>
        <strain evidence="2">ATCC 51142 / BH68</strain>
    </source>
</reference>
<organism evidence="1 2">
    <name type="scientific">Crocosphaera subtropica (strain ATCC 51142 / BH68)</name>
    <name type="common">Cyanothece sp. (strain ATCC 51142)</name>
    <dbReference type="NCBI Taxonomy" id="43989"/>
    <lineage>
        <taxon>Bacteria</taxon>
        <taxon>Bacillati</taxon>
        <taxon>Cyanobacteriota</taxon>
        <taxon>Cyanophyceae</taxon>
        <taxon>Oscillatoriophycideae</taxon>
        <taxon>Chroococcales</taxon>
        <taxon>Aphanothecaceae</taxon>
        <taxon>Crocosphaera</taxon>
        <taxon>Crocosphaera subtropica</taxon>
    </lineage>
</organism>
<keyword evidence="2" id="KW-1185">Reference proteome</keyword>
<dbReference type="Proteomes" id="UP000001203">
    <property type="component" value="Chromosome circular"/>
</dbReference>
<gene>
    <name evidence="1" type="ordered locus">cce_1909</name>
</gene>
<accession>B1X0H0</accession>